<sequence length="717" mass="80141">MGRKPNPLILEFFERGPKLDDASNRYQHTCKACGEVFPKGRTDSLNNHLTKKCQAIPLRDRQRAALQIHELPDILDSFHNTNHRANEGVKNGRAVDLPFAGSRRLTGLDALAEASRRFAKDVTPGNSRTGAVDDSAIDPSLRDFISSQSSRDIQSATSSNALTTTSAAFDNIPFPPMQFSDSPTSSPRMAVLTFPSTSAIKDPSALSLIAASASDLEPMPGYAALPLEPGTEVSSFDSYDKPFDTHVPRFVSTWPVHQANQETDVKDPATTPIPRGATYPRAIAMNPNGPRRGSSVDNAASQGEIRHKVRGRFSDLRREEVQKVRKIGACIRCRMLRKPCSGDSPCSTCAGIESARLWKVPCTRARVADELQLYSAGLYSTVAFHKINYAKSQARFEDYVSHIEATHDVESDISISLSALRGQRKQHHHSIDANGAEFELDMIILNDVGDDVPGKLDQYLKKMTSTMYAQEPSPLMRATLEMAAELSAAKNDVLLARVQDLWKATNVLVDNDPRWKLSVNFVAPGLSSPTGVPLSDENLQIDVATNKSETYDLICSQLRAAAEKRGAQLSKSVMNDLERRLLRRWQDSWFETFLVAIILLNCVERMCWLYRTWDNGQWDSKWPLDCRPEHFYQQGERFSDMLLMLLKMRNIPPKTQTGPDDGLLHLVDRSHEAASRWFDLLHLTNNQLEERRSAHFDPMDSRSLELKFCSKLLLSTG</sequence>
<organism evidence="2 3">
    <name type="scientific">Lasallia pustulata</name>
    <dbReference type="NCBI Taxonomy" id="136370"/>
    <lineage>
        <taxon>Eukaryota</taxon>
        <taxon>Fungi</taxon>
        <taxon>Dikarya</taxon>
        <taxon>Ascomycota</taxon>
        <taxon>Pezizomycotina</taxon>
        <taxon>Lecanoromycetes</taxon>
        <taxon>OSLEUM clade</taxon>
        <taxon>Umbilicariomycetidae</taxon>
        <taxon>Umbilicariales</taxon>
        <taxon>Umbilicariaceae</taxon>
        <taxon>Lasallia</taxon>
    </lineage>
</organism>
<dbReference type="InterPro" id="IPR052973">
    <property type="entry name" value="Fungal_sec-metab_reg_TF"/>
</dbReference>
<dbReference type="PANTHER" id="PTHR35392">
    <property type="entry name" value="ZN(II)2CYS6 TRANSCRIPTION FACTOR (EUROFUNG)-RELATED-RELATED"/>
    <property type="match status" value="1"/>
</dbReference>
<name>A0A5M8PF18_9LECA</name>
<evidence type="ECO:0000256" key="1">
    <source>
        <dbReference type="SAM" id="MobiDB-lite"/>
    </source>
</evidence>
<dbReference type="EMBL" id="VXIT01000018">
    <property type="protein sequence ID" value="KAA6407312.1"/>
    <property type="molecule type" value="Genomic_DNA"/>
</dbReference>
<dbReference type="AlphaFoldDB" id="A0A5M8PF18"/>
<dbReference type="OrthoDB" id="5417895at2759"/>
<evidence type="ECO:0000313" key="3">
    <source>
        <dbReference type="Proteomes" id="UP000324767"/>
    </source>
</evidence>
<feature type="region of interest" description="Disordered" evidence="1">
    <location>
        <begin position="265"/>
        <end position="301"/>
    </location>
</feature>
<dbReference type="Proteomes" id="UP000324767">
    <property type="component" value="Unassembled WGS sequence"/>
</dbReference>
<gene>
    <name evidence="2" type="ORF">FRX48_08860</name>
</gene>
<dbReference type="PANTHER" id="PTHR35392:SF2">
    <property type="entry name" value="ZN(II)2CYS6 TRANSCRIPTION FACTOR (EUROFUNG)"/>
    <property type="match status" value="1"/>
</dbReference>
<reference evidence="2 3" key="1">
    <citation type="submission" date="2019-09" db="EMBL/GenBank/DDBJ databases">
        <title>The hologenome of the rock-dwelling lichen Lasallia pustulata.</title>
        <authorList>
            <person name="Greshake Tzovaras B."/>
            <person name="Segers F."/>
            <person name="Bicker A."/>
            <person name="Dal Grande F."/>
            <person name="Otte J."/>
            <person name="Hankeln T."/>
            <person name="Schmitt I."/>
            <person name="Ebersberger I."/>
        </authorList>
    </citation>
    <scope>NUCLEOTIDE SEQUENCE [LARGE SCALE GENOMIC DNA]</scope>
    <source>
        <strain evidence="2">A1-1</strain>
    </source>
</reference>
<comment type="caution">
    <text evidence="2">The sequence shown here is derived from an EMBL/GenBank/DDBJ whole genome shotgun (WGS) entry which is preliminary data.</text>
</comment>
<proteinExistence type="predicted"/>
<protein>
    <submittedName>
        <fullName evidence="2">Uncharacterized protein</fullName>
    </submittedName>
</protein>
<evidence type="ECO:0000313" key="2">
    <source>
        <dbReference type="EMBL" id="KAA6407312.1"/>
    </source>
</evidence>
<accession>A0A5M8PF18</accession>